<feature type="chain" id="PRO_5040784090" evidence="1">
    <location>
        <begin position="29"/>
        <end position="109"/>
    </location>
</feature>
<evidence type="ECO:0000256" key="1">
    <source>
        <dbReference type="SAM" id="SignalP"/>
    </source>
</evidence>
<sequence>MTRNFTRKARSALSAAAAVVALSGLAHADGSVWTFSFPYKVSELSTEEGRADLLERLEEEAVAFCRKGRSHDYPERMIEECSEKHVEAVLTDLEARDGGSELIMLATRQ</sequence>
<proteinExistence type="predicted"/>
<name>A0A9X2LA42_9PROT</name>
<keyword evidence="3" id="KW-1185">Reference proteome</keyword>
<keyword evidence="1" id="KW-0732">Signal</keyword>
<gene>
    <name evidence="2" type="ORF">NOG11_11000</name>
</gene>
<organism evidence="2 3">
    <name type="scientific">Parvularcula maris</name>
    <dbReference type="NCBI Taxonomy" id="2965077"/>
    <lineage>
        <taxon>Bacteria</taxon>
        <taxon>Pseudomonadati</taxon>
        <taxon>Pseudomonadota</taxon>
        <taxon>Alphaproteobacteria</taxon>
        <taxon>Parvularculales</taxon>
        <taxon>Parvularculaceae</taxon>
        <taxon>Parvularcula</taxon>
    </lineage>
</organism>
<evidence type="ECO:0000313" key="3">
    <source>
        <dbReference type="Proteomes" id="UP001142610"/>
    </source>
</evidence>
<evidence type="ECO:0000313" key="2">
    <source>
        <dbReference type="EMBL" id="MCQ8185916.1"/>
    </source>
</evidence>
<feature type="signal peptide" evidence="1">
    <location>
        <begin position="1"/>
        <end position="28"/>
    </location>
</feature>
<dbReference type="Proteomes" id="UP001142610">
    <property type="component" value="Unassembled WGS sequence"/>
</dbReference>
<protein>
    <submittedName>
        <fullName evidence="2">UrcA family protein</fullName>
    </submittedName>
</protein>
<dbReference type="AlphaFoldDB" id="A0A9X2LA42"/>
<comment type="caution">
    <text evidence="2">The sequence shown here is derived from an EMBL/GenBank/DDBJ whole genome shotgun (WGS) entry which is preliminary data.</text>
</comment>
<reference evidence="2" key="1">
    <citation type="submission" date="2022-07" db="EMBL/GenBank/DDBJ databases">
        <title>Parvularcula maris sp. nov., an algicidal bacterium isolated from seawater.</title>
        <authorList>
            <person name="Li F."/>
        </authorList>
    </citation>
    <scope>NUCLEOTIDE SEQUENCE</scope>
    <source>
        <strain evidence="2">BGMRC 0090</strain>
    </source>
</reference>
<dbReference type="InterPro" id="IPR030972">
    <property type="entry name" value="UrcA_uranyl"/>
</dbReference>
<dbReference type="RefSeq" id="WP_256619812.1">
    <property type="nucleotide sequence ID" value="NZ_JANIBC010000009.1"/>
</dbReference>
<dbReference type="EMBL" id="JANIBC010000009">
    <property type="protein sequence ID" value="MCQ8185916.1"/>
    <property type="molecule type" value="Genomic_DNA"/>
</dbReference>
<accession>A0A9X2LA42</accession>
<dbReference type="NCBIfam" id="TIGR04433">
    <property type="entry name" value="UrcA_uranyl"/>
    <property type="match status" value="1"/>
</dbReference>